<dbReference type="InterPro" id="IPR001192">
    <property type="entry name" value="PI-PLC_fam"/>
</dbReference>
<reference evidence="11" key="1">
    <citation type="journal article" date="2010" name="Genome Res.">
        <title>Population genomic sequencing of Coccidioides fungi reveals recent hybridization and transposon control.</title>
        <authorList>
            <person name="Neafsey D.E."/>
            <person name="Barker B.M."/>
            <person name="Sharpton T.J."/>
            <person name="Stajich J.E."/>
            <person name="Park D.J."/>
            <person name="Whiston E."/>
            <person name="Hung C.-Y."/>
            <person name="McMahan C."/>
            <person name="White J."/>
            <person name="Sykes S."/>
            <person name="Heiman D."/>
            <person name="Young S."/>
            <person name="Zeng Q."/>
            <person name="Abouelleil A."/>
            <person name="Aftuck L."/>
            <person name="Bessette D."/>
            <person name="Brown A."/>
            <person name="FitzGerald M."/>
            <person name="Lui A."/>
            <person name="Macdonald J.P."/>
            <person name="Priest M."/>
            <person name="Orbach M.J."/>
            <person name="Galgiani J.N."/>
            <person name="Kirkland T.N."/>
            <person name="Cole G.T."/>
            <person name="Birren B.W."/>
            <person name="Henn M.R."/>
            <person name="Taylor J.W."/>
            <person name="Rounsley S.D."/>
        </authorList>
    </citation>
    <scope>NUCLEOTIDE SEQUENCE [LARGE SCALE GENOMIC DNA]</scope>
    <source>
        <strain evidence="11">RMSCC 3703</strain>
    </source>
</reference>
<evidence type="ECO:0000256" key="5">
    <source>
        <dbReference type="ARBA" id="ARBA00023224"/>
    </source>
</evidence>
<dbReference type="InterPro" id="IPR011993">
    <property type="entry name" value="PH-like_dom_sf"/>
</dbReference>
<dbReference type="CDD" id="cd13360">
    <property type="entry name" value="PH_PLC_fungal"/>
    <property type="match status" value="1"/>
</dbReference>
<evidence type="ECO:0000259" key="9">
    <source>
        <dbReference type="PROSITE" id="PS50008"/>
    </source>
</evidence>
<dbReference type="InterPro" id="IPR000909">
    <property type="entry name" value="PLipase_C_PInositol-sp_X_dom"/>
</dbReference>
<evidence type="ECO:0000313" key="10">
    <source>
        <dbReference type="EMBL" id="KMU74964.1"/>
    </source>
</evidence>
<comment type="catalytic activity">
    <reaction evidence="6">
        <text>a 1,2-diacyl-sn-glycero-3-phospho-(1D-myo-inositol-4,5-bisphosphate) + H2O = 1D-myo-inositol 1,4,5-trisphosphate + a 1,2-diacyl-sn-glycerol + H(+)</text>
        <dbReference type="Rhea" id="RHEA:33179"/>
        <dbReference type="ChEBI" id="CHEBI:15377"/>
        <dbReference type="ChEBI" id="CHEBI:15378"/>
        <dbReference type="ChEBI" id="CHEBI:17815"/>
        <dbReference type="ChEBI" id="CHEBI:58456"/>
        <dbReference type="ChEBI" id="CHEBI:203600"/>
        <dbReference type="EC" id="3.1.4.11"/>
    </reaction>
</comment>
<feature type="domain" description="C2" evidence="8">
    <location>
        <begin position="735"/>
        <end position="894"/>
    </location>
</feature>
<protein>
    <recommendedName>
        <fullName evidence="1 6">Phosphoinositide phospholipase C</fullName>
        <ecNumber evidence="1 6">3.1.4.11</ecNumber>
    </recommendedName>
</protein>
<dbReference type="Gene3D" id="3.20.20.190">
    <property type="entry name" value="Phosphatidylinositol (PI) phosphodiesterase"/>
    <property type="match status" value="1"/>
</dbReference>
<dbReference type="SUPFAM" id="SSF51695">
    <property type="entry name" value="PLC-like phosphodiesterases"/>
    <property type="match status" value="1"/>
</dbReference>
<evidence type="ECO:0000256" key="3">
    <source>
        <dbReference type="ARBA" id="ARBA00022963"/>
    </source>
</evidence>
<evidence type="ECO:0000259" key="8">
    <source>
        <dbReference type="PROSITE" id="PS50004"/>
    </source>
</evidence>
<feature type="region of interest" description="Disordered" evidence="7">
    <location>
        <begin position="59"/>
        <end position="81"/>
    </location>
</feature>
<dbReference type="GO" id="GO:0016042">
    <property type="term" value="P:lipid catabolic process"/>
    <property type="evidence" value="ECO:0007669"/>
    <property type="project" value="UniProtKB-KW"/>
</dbReference>
<dbReference type="AlphaFoldDB" id="A0A0J8QQS0"/>
<dbReference type="InterPro" id="IPR037755">
    <property type="entry name" value="Plc1_PH"/>
</dbReference>
<dbReference type="SMART" id="SM00148">
    <property type="entry name" value="PLCXc"/>
    <property type="match status" value="1"/>
</dbReference>
<feature type="compositionally biased region" description="Basic and acidic residues" evidence="7">
    <location>
        <begin position="946"/>
        <end position="956"/>
    </location>
</feature>
<dbReference type="SUPFAM" id="SSF50729">
    <property type="entry name" value="PH domain-like"/>
    <property type="match status" value="1"/>
</dbReference>
<keyword evidence="3 6" id="KW-0442">Lipid degradation</keyword>
<dbReference type="GO" id="GO:0004435">
    <property type="term" value="F:phosphatidylinositol-4,5-bisphosphate phospholipase C activity"/>
    <property type="evidence" value="ECO:0007669"/>
    <property type="project" value="UniProtKB-EC"/>
</dbReference>
<dbReference type="EC" id="3.1.4.11" evidence="1 6"/>
<dbReference type="Gene3D" id="2.30.29.30">
    <property type="entry name" value="Pleckstrin-homology domain (PH domain)/Phosphotyrosine-binding domain (PTB)"/>
    <property type="match status" value="1"/>
</dbReference>
<dbReference type="FunFam" id="3.20.20.190:FF:000049">
    <property type="entry name" value="Phosphoinositide phospholipase C"/>
    <property type="match status" value="1"/>
</dbReference>
<dbReference type="Proteomes" id="UP000054559">
    <property type="component" value="Unassembled WGS sequence"/>
</dbReference>
<dbReference type="FunFam" id="2.30.29.30:FF:000396">
    <property type="entry name" value="Phosphoinositide phospholipase C"/>
    <property type="match status" value="1"/>
</dbReference>
<evidence type="ECO:0000256" key="2">
    <source>
        <dbReference type="ARBA" id="ARBA00022801"/>
    </source>
</evidence>
<feature type="compositionally biased region" description="Low complexity" evidence="7">
    <location>
        <begin position="544"/>
        <end position="561"/>
    </location>
</feature>
<feature type="compositionally biased region" description="Polar residues" evidence="7">
    <location>
        <begin position="576"/>
        <end position="589"/>
    </location>
</feature>
<keyword evidence="5" id="KW-0807">Transducer</keyword>
<dbReference type="PANTHER" id="PTHR10336:SF36">
    <property type="entry name" value="1-PHOSPHATIDYLINOSITOL 4,5-BISPHOSPHATE PHOSPHODIESTERASE BETA-4"/>
    <property type="match status" value="1"/>
</dbReference>
<dbReference type="SMART" id="SM00239">
    <property type="entry name" value="C2"/>
    <property type="match status" value="1"/>
</dbReference>
<feature type="domain" description="PI-PLC Y-box" evidence="9">
    <location>
        <begin position="616"/>
        <end position="734"/>
    </location>
</feature>
<organism evidence="10 11">
    <name type="scientific">Coccidioides immitis RMSCC 3703</name>
    <dbReference type="NCBI Taxonomy" id="454286"/>
    <lineage>
        <taxon>Eukaryota</taxon>
        <taxon>Fungi</taxon>
        <taxon>Dikarya</taxon>
        <taxon>Ascomycota</taxon>
        <taxon>Pezizomycotina</taxon>
        <taxon>Eurotiomycetes</taxon>
        <taxon>Eurotiomycetidae</taxon>
        <taxon>Onygenales</taxon>
        <taxon>Onygenaceae</taxon>
        <taxon>Coccidioides</taxon>
    </lineage>
</organism>
<dbReference type="PANTHER" id="PTHR10336">
    <property type="entry name" value="PHOSPHOINOSITIDE-SPECIFIC PHOSPHOLIPASE C FAMILY PROTEIN"/>
    <property type="match status" value="1"/>
</dbReference>
<dbReference type="PROSITE" id="PS50008">
    <property type="entry name" value="PIPLC_Y_DOMAIN"/>
    <property type="match status" value="1"/>
</dbReference>
<feature type="compositionally biased region" description="Polar residues" evidence="7">
    <location>
        <begin position="988"/>
        <end position="998"/>
    </location>
</feature>
<dbReference type="PROSITE" id="PS50004">
    <property type="entry name" value="C2"/>
    <property type="match status" value="1"/>
</dbReference>
<evidence type="ECO:0000256" key="1">
    <source>
        <dbReference type="ARBA" id="ARBA00012368"/>
    </source>
</evidence>
<proteinExistence type="predicted"/>
<dbReference type="CDD" id="cd00275">
    <property type="entry name" value="C2_PLC_like"/>
    <property type="match status" value="1"/>
</dbReference>
<feature type="region of interest" description="Disordered" evidence="7">
    <location>
        <begin position="1"/>
        <end position="41"/>
    </location>
</feature>
<keyword evidence="2 6" id="KW-0378">Hydrolase</keyword>
<dbReference type="EMBL" id="DS268119">
    <property type="protein sequence ID" value="KMU74964.1"/>
    <property type="molecule type" value="Genomic_DNA"/>
</dbReference>
<gene>
    <name evidence="10" type="ORF">CISG_00893</name>
</gene>
<feature type="compositionally biased region" description="Basic and acidic residues" evidence="7">
    <location>
        <begin position="966"/>
        <end position="977"/>
    </location>
</feature>
<sequence>MAYRSSTESDGRHRSGSKSSSESSQLTPLQDGFTPLSSSAPPGWGFNTSTVASISSIVPSGPLPSSSAVTSPLHTSIDTSTRNVRNDAIDAPFLASPLPLELPESVMGIGTQSTFTDGPLGNVAFNKAPGIMRRLSRGAASKLGRRGSLNSHDKRDHSSGPVIMRRRSDSKTSVSKDSALDSSVEEDDKPDPLKARCGPDRVSFGDEYRLSLDSTAGVAPRVDPLLQCGSLLTKVTKQRKKYKTFFLDVDTAKVYWDLSNPSKRFYIDDIKEIRLGPDARNYREEHQVPIEFESRWFTIIFANPEGSKNRPVKALHLIAPTRFIVELWTTTLEQISRYRIGLMVVAESRGGLSIEEFFEFLRSAQGEDVDKNRDYWASVFERFVRRSRRSQSLPEALSSSAARMDLDAFSSFLISPANVHTTHTYLEGKLLVLRARRRISLHFKKAAAASKLIAGMVQMAVRSSLMVHCNAEQQIAMTNIMKNEFGDKLLLEPLRADWPILPSPEALKGKILIKVKTSDESEEKISGSSKVMGRKRSSSSPFIQSTTQNSFPTNSSFSSPPTIGPIDGLPPVLTQPKRSLTGTSLSSASEESDTAFATMPFPGKRKMPKSRVIKVLADLGVYARGYKWRGFDTPESKQFNHVYSFAERSIETICRDSENKALLEAHNRLYLTRVYPSGYRLRSSNFDPNSFWRRGVQMAALNWQTFDVGMQMNQAMFAAGNDRTGYVLKPESLRVPPSSRHTMDGKPKIDRQLVRFRVDVISAQQLPRSRGMGPDDSINPYIEIEILCADDKKKGMAFGEGGVDASNRNGFSGIGLPHRRRTQIEQKNGFNPIFGDEFKFSLETKYPDLVFVRWIVWNSTDGRSFGGNNSIQLATFTAKLSSLAQGYRYLPLYDSNGDQYLFSTLFCKITKLESAPAAQRRDIEESKSERKGIFRQLGQSMFKRALSTEREKDVARQKSRLTGSIRKSDSLNREKNETSSSSSSSSSLPILSTVPSGQ</sequence>
<dbReference type="Pfam" id="PF00388">
    <property type="entry name" value="PI-PLC-X"/>
    <property type="match status" value="1"/>
</dbReference>
<dbReference type="OrthoDB" id="269822at2759"/>
<dbReference type="PRINTS" id="PR00390">
    <property type="entry name" value="PHPHLIPASEC"/>
</dbReference>
<dbReference type="GO" id="GO:0051209">
    <property type="term" value="P:release of sequestered calcium ion into cytosol"/>
    <property type="evidence" value="ECO:0007669"/>
    <property type="project" value="TreeGrafter"/>
</dbReference>
<evidence type="ECO:0000313" key="11">
    <source>
        <dbReference type="Proteomes" id="UP000054559"/>
    </source>
</evidence>
<dbReference type="FunFam" id="2.60.40.150:FF:000201">
    <property type="entry name" value="Phosphoinositide phospholipase C"/>
    <property type="match status" value="1"/>
</dbReference>
<dbReference type="Gene3D" id="2.60.40.150">
    <property type="entry name" value="C2 domain"/>
    <property type="match status" value="1"/>
</dbReference>
<dbReference type="SMART" id="SM00149">
    <property type="entry name" value="PLCYc"/>
    <property type="match status" value="1"/>
</dbReference>
<accession>A0A0J8QQS0</accession>
<feature type="region of interest" description="Disordered" evidence="7">
    <location>
        <begin position="523"/>
        <end position="601"/>
    </location>
</feature>
<dbReference type="PROSITE" id="PS50007">
    <property type="entry name" value="PIPLC_X_DOMAIN"/>
    <property type="match status" value="1"/>
</dbReference>
<dbReference type="GO" id="GO:0048015">
    <property type="term" value="P:phosphatidylinositol-mediated signaling"/>
    <property type="evidence" value="ECO:0007669"/>
    <property type="project" value="TreeGrafter"/>
</dbReference>
<feature type="region of interest" description="Disordered" evidence="7">
    <location>
        <begin position="944"/>
        <end position="998"/>
    </location>
</feature>
<evidence type="ECO:0000256" key="7">
    <source>
        <dbReference type="SAM" id="MobiDB-lite"/>
    </source>
</evidence>
<name>A0A0J8QQS0_COCIT</name>
<keyword evidence="4 6" id="KW-0443">Lipid metabolism</keyword>
<dbReference type="STRING" id="454286.A0A0J8QQS0"/>
<dbReference type="InterPro" id="IPR001711">
    <property type="entry name" value="PLipase_C_Pinositol-sp_Y"/>
</dbReference>
<dbReference type="SUPFAM" id="SSF49562">
    <property type="entry name" value="C2 domain (Calcium/lipid-binding domain, CaLB)"/>
    <property type="match status" value="1"/>
</dbReference>
<evidence type="ECO:0000256" key="6">
    <source>
        <dbReference type="RuleBase" id="RU361133"/>
    </source>
</evidence>
<feature type="region of interest" description="Disordered" evidence="7">
    <location>
        <begin position="139"/>
        <end position="198"/>
    </location>
</feature>
<dbReference type="Pfam" id="PF00168">
    <property type="entry name" value="C2"/>
    <property type="match status" value="2"/>
</dbReference>
<dbReference type="InterPro" id="IPR000008">
    <property type="entry name" value="C2_dom"/>
</dbReference>
<dbReference type="InterPro" id="IPR035892">
    <property type="entry name" value="C2_domain_sf"/>
</dbReference>
<dbReference type="Pfam" id="PF00387">
    <property type="entry name" value="PI-PLC-Y"/>
    <property type="match status" value="1"/>
</dbReference>
<evidence type="ECO:0000256" key="4">
    <source>
        <dbReference type="ARBA" id="ARBA00023098"/>
    </source>
</evidence>
<dbReference type="InterPro" id="IPR017946">
    <property type="entry name" value="PLC-like_Pdiesterase_TIM-brl"/>
</dbReference>